<evidence type="ECO:0000313" key="3">
    <source>
        <dbReference type="Proteomes" id="UP000295673"/>
    </source>
</evidence>
<dbReference type="Gene3D" id="3.40.50.300">
    <property type="entry name" value="P-loop containing nucleotide triphosphate hydrolases"/>
    <property type="match status" value="1"/>
</dbReference>
<accession>A0A4R1N0G1</accession>
<evidence type="ECO:0000256" key="1">
    <source>
        <dbReference type="SAM" id="MobiDB-lite"/>
    </source>
</evidence>
<keyword evidence="3" id="KW-1185">Reference proteome</keyword>
<sequence length="560" mass="62170">MLQTLNMALLFNTGRQANKTPCYERCLMADFTSENDTEQGPAPLGDKGELFKDAMANGSAKNIFGQPADAAEGQRFDHSSISPRGYNGFKWTKGGRGLPYMLDGRLMNWALYHGTNAAAEALKLITNMLKEGDSTATATEFLHEGIHALRIIWHDESHELVCLVPADQNGKFPKFAFIDPNTNLAEIRPTQWVYKDFMARGRTSLTVAAPKVGKSLLAMHEAVDMATGGKVFNEQIEPMRVLYLNAEDTDDMLWARLAAICKLHNISLADMEGRLVLQSGVEFPEFFLLGFDEQTRQTVPNPEVIKALTKAVDHLDLDAIIIDPLQDLSHADETNEAFRTLGQMLRLFASTKDVAIHIIHHTRKVGVGLTPSIDDARGGSALRGTCRFNRVLVGMDKNEGVKAQVDDHRFFFRIGEVEATMAPPSSTANQWFEKTAVETPNGEWVGAIRQWQWPDQFEGVTVDMAMKVRKAVAEADPPYRKNHQAKNWVGNAVMQICGFAPLPDDTENILKAKKARATALVNKWLLTGVLKETTQKDPRSGKEHPIIVAGQNDPSEVENF</sequence>
<gene>
    <name evidence="2" type="ORF">BXY66_3858</name>
</gene>
<proteinExistence type="predicted"/>
<dbReference type="EMBL" id="SMGR01000005">
    <property type="protein sequence ID" value="TCK99356.1"/>
    <property type="molecule type" value="Genomic_DNA"/>
</dbReference>
<organism evidence="2 3">
    <name type="scientific">Shimia isoporae</name>
    <dbReference type="NCBI Taxonomy" id="647720"/>
    <lineage>
        <taxon>Bacteria</taxon>
        <taxon>Pseudomonadati</taxon>
        <taxon>Pseudomonadota</taxon>
        <taxon>Alphaproteobacteria</taxon>
        <taxon>Rhodobacterales</taxon>
        <taxon>Roseobacteraceae</taxon>
    </lineage>
</organism>
<dbReference type="Pfam" id="PF13481">
    <property type="entry name" value="AAA_25"/>
    <property type="match status" value="1"/>
</dbReference>
<dbReference type="AlphaFoldDB" id="A0A4R1N0G1"/>
<feature type="compositionally biased region" description="Basic and acidic residues" evidence="1">
    <location>
        <begin position="534"/>
        <end position="545"/>
    </location>
</feature>
<protein>
    <submittedName>
        <fullName evidence="2">AAA domain-containing protein</fullName>
    </submittedName>
</protein>
<feature type="region of interest" description="Disordered" evidence="1">
    <location>
        <begin position="534"/>
        <end position="560"/>
    </location>
</feature>
<name>A0A4R1N0G1_9RHOB</name>
<dbReference type="Proteomes" id="UP000295673">
    <property type="component" value="Unassembled WGS sequence"/>
</dbReference>
<dbReference type="InterPro" id="IPR027417">
    <property type="entry name" value="P-loop_NTPase"/>
</dbReference>
<dbReference type="SUPFAM" id="SSF52540">
    <property type="entry name" value="P-loop containing nucleoside triphosphate hydrolases"/>
    <property type="match status" value="1"/>
</dbReference>
<dbReference type="OrthoDB" id="1496333at2"/>
<reference evidence="2 3" key="1">
    <citation type="submission" date="2019-03" db="EMBL/GenBank/DDBJ databases">
        <title>Genomic Encyclopedia of Archaeal and Bacterial Type Strains, Phase II (KMG-II): from individual species to whole genera.</title>
        <authorList>
            <person name="Goeker M."/>
        </authorList>
    </citation>
    <scope>NUCLEOTIDE SEQUENCE [LARGE SCALE GENOMIC DNA]</scope>
    <source>
        <strain evidence="2 3">DSM 26433</strain>
    </source>
</reference>
<comment type="caution">
    <text evidence="2">The sequence shown here is derived from an EMBL/GenBank/DDBJ whole genome shotgun (WGS) entry which is preliminary data.</text>
</comment>
<evidence type="ECO:0000313" key="2">
    <source>
        <dbReference type="EMBL" id="TCK99356.1"/>
    </source>
</evidence>